<dbReference type="OrthoDB" id="9785707at2"/>
<dbReference type="EMBL" id="JRMP02000005">
    <property type="protein sequence ID" value="TLD94778.1"/>
    <property type="molecule type" value="Genomic_DNA"/>
</dbReference>
<gene>
    <name evidence="3" type="ORF">DCO61_11320</name>
    <name evidence="4" type="ORF">LS64_004565</name>
</gene>
<dbReference type="Proteomes" id="UP000477070">
    <property type="component" value="Unassembled WGS sequence"/>
</dbReference>
<evidence type="ECO:0000259" key="2">
    <source>
        <dbReference type="Pfam" id="PF02481"/>
    </source>
</evidence>
<dbReference type="RefSeq" id="WP_052062421.1">
    <property type="nucleotide sequence ID" value="NZ_JRMP02000005.1"/>
</dbReference>
<dbReference type="AlphaFoldDB" id="A0A347VL01"/>
<dbReference type="PANTHER" id="PTHR43022">
    <property type="entry name" value="PROTEIN SMF"/>
    <property type="match status" value="1"/>
</dbReference>
<dbReference type="InterPro" id="IPR057666">
    <property type="entry name" value="DrpA_SLOG"/>
</dbReference>
<dbReference type="PANTHER" id="PTHR43022:SF1">
    <property type="entry name" value="PROTEIN SMF"/>
    <property type="match status" value="1"/>
</dbReference>
<dbReference type="GO" id="GO:0009294">
    <property type="term" value="P:DNA-mediated transformation"/>
    <property type="evidence" value="ECO:0007669"/>
    <property type="project" value="InterPro"/>
</dbReference>
<reference evidence="4 5" key="1">
    <citation type="journal article" date="2014" name="Genome Announc.">
        <title>Draft genome sequences of eight enterohepatic helicobacter species isolated from both laboratory and wild rodents.</title>
        <authorList>
            <person name="Sheh A."/>
            <person name="Shen Z."/>
            <person name="Fox J.G."/>
        </authorList>
    </citation>
    <scope>NUCLEOTIDE SEQUENCE [LARGE SCALE GENOMIC DNA]</scope>
    <source>
        <strain evidence="4 5">MIT 97-6194</strain>
    </source>
</reference>
<proteinExistence type="inferred from homology"/>
<comment type="similarity">
    <text evidence="1">Belongs to the DprA/Smf family.</text>
</comment>
<dbReference type="Proteomes" id="UP000029714">
    <property type="component" value="Unassembled WGS sequence"/>
</dbReference>
<dbReference type="EMBL" id="QBIU01000002">
    <property type="protein sequence ID" value="MWV70565.1"/>
    <property type="molecule type" value="Genomic_DNA"/>
</dbReference>
<dbReference type="STRING" id="1548018.LS64_04820"/>
<dbReference type="Gene3D" id="3.40.50.450">
    <property type="match status" value="1"/>
</dbReference>
<dbReference type="InterPro" id="IPR003488">
    <property type="entry name" value="DprA"/>
</dbReference>
<protein>
    <submittedName>
        <fullName evidence="4">DNA processing protein DprA</fullName>
    </submittedName>
</protein>
<dbReference type="Pfam" id="PF02481">
    <property type="entry name" value="DNA_processg_A"/>
    <property type="match status" value="1"/>
</dbReference>
<reference evidence="3 6" key="4">
    <citation type="submission" date="2019-12" db="EMBL/GenBank/DDBJ databases">
        <title>Multi-Generational Helicobacter saguini Isolates.</title>
        <authorList>
            <person name="Mannion A."/>
            <person name="Shen Z."/>
            <person name="Fox J.G."/>
        </authorList>
    </citation>
    <scope>NUCLEOTIDE SEQUENCE [LARGE SCALE GENOMIC DNA]</scope>
    <source>
        <strain evidence="3">16-048</strain>
        <strain evidence="6">16-048 (F4)</strain>
    </source>
</reference>
<evidence type="ECO:0000313" key="5">
    <source>
        <dbReference type="Proteomes" id="UP000029714"/>
    </source>
</evidence>
<dbReference type="SUPFAM" id="SSF102405">
    <property type="entry name" value="MCP/YpsA-like"/>
    <property type="match status" value="1"/>
</dbReference>
<reference evidence="4" key="3">
    <citation type="submission" date="2018-04" db="EMBL/GenBank/DDBJ databases">
        <authorList>
            <person name="Sheh A."/>
            <person name="Shen Z."/>
            <person name="Mannion A.J."/>
            <person name="Fox J.G."/>
        </authorList>
    </citation>
    <scope>NUCLEOTIDE SEQUENCE</scope>
    <source>
        <strain evidence="4">MIT 97-6194</strain>
    </source>
</reference>
<evidence type="ECO:0000313" key="6">
    <source>
        <dbReference type="Proteomes" id="UP000477070"/>
    </source>
</evidence>
<sequence>MPNSYNSTFFDIKALESYISKDKLKLLNDIPNIAKRANLSSKHLYKEFKGLHISGNLELFKAPKVAIIGTRSPNQYTKHYTATLSRALSNRGFIVVSGGAIGVDSIAHTHSDTHSIMVLPCGLNVNYPKENARLIESKRRNALVVSEYERDFMPHKYSFLERNRIIIALSDFVIIPQADLQSGSMSSANLCYALNLKPFVLPHRLGESLGTQDLLSKNRANCIYNTQDFITQMCENFGLDSIESSDEILDFARNNGLFSEALRLFGERVLEYELQGKITRNGLYISTSL</sequence>
<keyword evidence="5" id="KW-1185">Reference proteome</keyword>
<evidence type="ECO:0000313" key="4">
    <source>
        <dbReference type="EMBL" id="TLD94778.1"/>
    </source>
</evidence>
<reference evidence="4 5" key="2">
    <citation type="journal article" date="2016" name="Infect. Immun.">
        <title>Helicobacter saguini, a Novel Helicobacter Isolated from Cotton-Top Tamarins with Ulcerative Colitis, Has Proinflammatory Properties and Induces Typhlocolitis and Dysplasia in Gnotobiotic IL-10-/- Mice.</title>
        <authorList>
            <person name="Shen Z."/>
            <person name="Mannion A."/>
            <person name="Whary M.T."/>
            <person name="Muthupalani S."/>
            <person name="Sheh A."/>
            <person name="Feng Y."/>
            <person name="Gong G."/>
            <person name="Vandamme P."/>
            <person name="Holcombe H.R."/>
            <person name="Paster B.J."/>
            <person name="Fox J.G."/>
        </authorList>
    </citation>
    <scope>NUCLEOTIDE SEQUENCE [LARGE SCALE GENOMIC DNA]</scope>
    <source>
        <strain evidence="4 5">MIT 97-6194</strain>
    </source>
</reference>
<evidence type="ECO:0000313" key="3">
    <source>
        <dbReference type="EMBL" id="MWV70565.1"/>
    </source>
</evidence>
<name>A0A347VL01_9HELI</name>
<comment type="caution">
    <text evidence="4">The sequence shown here is derived from an EMBL/GenBank/DDBJ whole genome shotgun (WGS) entry which is preliminary data.</text>
</comment>
<accession>A0A347VL01</accession>
<feature type="domain" description="Smf/DprA SLOG" evidence="2">
    <location>
        <begin position="42"/>
        <end position="232"/>
    </location>
</feature>
<organism evidence="4 5">
    <name type="scientific">Helicobacter saguini</name>
    <dbReference type="NCBI Taxonomy" id="1548018"/>
    <lineage>
        <taxon>Bacteria</taxon>
        <taxon>Pseudomonadati</taxon>
        <taxon>Campylobacterota</taxon>
        <taxon>Epsilonproteobacteria</taxon>
        <taxon>Campylobacterales</taxon>
        <taxon>Helicobacteraceae</taxon>
        <taxon>Helicobacter</taxon>
    </lineage>
</organism>
<evidence type="ECO:0000256" key="1">
    <source>
        <dbReference type="ARBA" id="ARBA00006525"/>
    </source>
</evidence>